<gene>
    <name evidence="2" type="ORF">Asi02nite_25130</name>
</gene>
<organism evidence="2 3">
    <name type="scientific">Asanoa siamensis</name>
    <dbReference type="NCBI Taxonomy" id="926357"/>
    <lineage>
        <taxon>Bacteria</taxon>
        <taxon>Bacillati</taxon>
        <taxon>Actinomycetota</taxon>
        <taxon>Actinomycetes</taxon>
        <taxon>Micromonosporales</taxon>
        <taxon>Micromonosporaceae</taxon>
        <taxon>Asanoa</taxon>
    </lineage>
</organism>
<evidence type="ECO:0000313" key="3">
    <source>
        <dbReference type="Proteomes" id="UP000604117"/>
    </source>
</evidence>
<protein>
    <submittedName>
        <fullName evidence="2">Uncharacterized protein</fullName>
    </submittedName>
</protein>
<dbReference type="EMBL" id="BONE01000017">
    <property type="protein sequence ID" value="GIF72995.1"/>
    <property type="molecule type" value="Genomic_DNA"/>
</dbReference>
<evidence type="ECO:0000313" key="2">
    <source>
        <dbReference type="EMBL" id="GIF72995.1"/>
    </source>
</evidence>
<feature type="region of interest" description="Disordered" evidence="1">
    <location>
        <begin position="49"/>
        <end position="74"/>
    </location>
</feature>
<keyword evidence="3" id="KW-1185">Reference proteome</keyword>
<accession>A0ABQ4CNY1</accession>
<name>A0ABQ4CNY1_9ACTN</name>
<dbReference type="Proteomes" id="UP000604117">
    <property type="component" value="Unassembled WGS sequence"/>
</dbReference>
<sequence length="74" mass="7944">MPVNLSPAQRAELRQLLEAELRDASRAAVAAGARPEAVAEALDARRRALEATVEVPHDPVDGPDDPADHGRVRE</sequence>
<proteinExistence type="predicted"/>
<comment type="caution">
    <text evidence="2">The sequence shown here is derived from an EMBL/GenBank/DDBJ whole genome shotgun (WGS) entry which is preliminary data.</text>
</comment>
<reference evidence="2 3" key="1">
    <citation type="submission" date="2021-01" db="EMBL/GenBank/DDBJ databases">
        <title>Whole genome shotgun sequence of Asanoa siamensis NBRC 107932.</title>
        <authorList>
            <person name="Komaki H."/>
            <person name="Tamura T."/>
        </authorList>
    </citation>
    <scope>NUCLEOTIDE SEQUENCE [LARGE SCALE GENOMIC DNA]</scope>
    <source>
        <strain evidence="2 3">NBRC 107932</strain>
    </source>
</reference>
<evidence type="ECO:0000256" key="1">
    <source>
        <dbReference type="SAM" id="MobiDB-lite"/>
    </source>
</evidence>